<protein>
    <recommendedName>
        <fullName evidence="1">FKB95-like N-terminal Kelch domain-containing protein</fullName>
    </recommendedName>
</protein>
<dbReference type="OrthoDB" id="45365at2759"/>
<dbReference type="Gene3D" id="2.120.10.80">
    <property type="entry name" value="Kelch-type beta propeller"/>
    <property type="match status" value="1"/>
</dbReference>
<name>R0GQF3_9BRAS</name>
<dbReference type="Pfam" id="PF25210">
    <property type="entry name" value="Kelch_FKB95"/>
    <property type="match status" value="1"/>
</dbReference>
<evidence type="ECO:0000259" key="1">
    <source>
        <dbReference type="Pfam" id="PF25210"/>
    </source>
</evidence>
<evidence type="ECO:0000313" key="3">
    <source>
        <dbReference type="Proteomes" id="UP000029121"/>
    </source>
</evidence>
<dbReference type="InterPro" id="IPR050354">
    <property type="entry name" value="F-box/kelch-repeat_ARATH"/>
</dbReference>
<dbReference type="eggNOG" id="KOG1072">
    <property type="taxonomic scope" value="Eukaryota"/>
</dbReference>
<sequence length="229" mass="26268">MKMARACPSVSMMMTDSGCKIYVFGGCGVDFADSSTWAEVFDVSTQTWDFLPVATPQMPLSIRHSVVMVEEEEVYVVDEYGYNFSFSPSKCMFVARGKIDSMPGFIYRNDWCVIGTFLFCRGTRGRILWCLPYDLRWKEVKGLKDLKKWGSDITKLCISPAGKLVIFWKPHPPSMELHSTEISVSCVKRKRNRQEIWGKIEWSGAVFKHEPVTDSSYSFDVLYANYVYT</sequence>
<dbReference type="Proteomes" id="UP000029121">
    <property type="component" value="Unassembled WGS sequence"/>
</dbReference>
<dbReference type="SUPFAM" id="SSF117281">
    <property type="entry name" value="Kelch motif"/>
    <property type="match status" value="1"/>
</dbReference>
<dbReference type="EMBL" id="KB870811">
    <property type="protein sequence ID" value="EOA19114.1"/>
    <property type="molecule type" value="Genomic_DNA"/>
</dbReference>
<feature type="domain" description="FKB95-like N-terminal Kelch" evidence="1">
    <location>
        <begin position="1"/>
        <end position="207"/>
    </location>
</feature>
<proteinExistence type="predicted"/>
<dbReference type="KEGG" id="crb:17880963"/>
<dbReference type="PANTHER" id="PTHR24414:SF115">
    <property type="entry name" value="F-BOX DOMAIN-CONTAINING PROTEIN"/>
    <property type="match status" value="1"/>
</dbReference>
<dbReference type="InterPro" id="IPR015915">
    <property type="entry name" value="Kelch-typ_b-propeller"/>
</dbReference>
<keyword evidence="3" id="KW-1185">Reference proteome</keyword>
<evidence type="ECO:0000313" key="2">
    <source>
        <dbReference type="EMBL" id="EOA19114.1"/>
    </source>
</evidence>
<dbReference type="PANTHER" id="PTHR24414">
    <property type="entry name" value="F-BOX/KELCH-REPEAT PROTEIN SKIP4"/>
    <property type="match status" value="1"/>
</dbReference>
<dbReference type="InterPro" id="IPR057499">
    <property type="entry name" value="Kelch_FKB95"/>
</dbReference>
<dbReference type="AlphaFoldDB" id="R0GQF3"/>
<accession>R0GQF3</accession>
<reference evidence="3" key="1">
    <citation type="journal article" date="2013" name="Nat. Genet.">
        <title>The Capsella rubella genome and the genomic consequences of rapid mating system evolution.</title>
        <authorList>
            <person name="Slotte T."/>
            <person name="Hazzouri K.M."/>
            <person name="Agren J.A."/>
            <person name="Koenig D."/>
            <person name="Maumus F."/>
            <person name="Guo Y.L."/>
            <person name="Steige K."/>
            <person name="Platts A.E."/>
            <person name="Escobar J.S."/>
            <person name="Newman L.K."/>
            <person name="Wang W."/>
            <person name="Mandakova T."/>
            <person name="Vello E."/>
            <person name="Smith L.M."/>
            <person name="Henz S.R."/>
            <person name="Steffen J."/>
            <person name="Takuno S."/>
            <person name="Brandvain Y."/>
            <person name="Coop G."/>
            <person name="Andolfatto P."/>
            <person name="Hu T.T."/>
            <person name="Blanchette M."/>
            <person name="Clark R.M."/>
            <person name="Quesneville H."/>
            <person name="Nordborg M."/>
            <person name="Gaut B.S."/>
            <person name="Lysak M.A."/>
            <person name="Jenkins J."/>
            <person name="Grimwood J."/>
            <person name="Chapman J."/>
            <person name="Prochnik S."/>
            <person name="Shu S."/>
            <person name="Rokhsar D."/>
            <person name="Schmutz J."/>
            <person name="Weigel D."/>
            <person name="Wright S.I."/>
        </authorList>
    </citation>
    <scope>NUCLEOTIDE SEQUENCE [LARGE SCALE GENOMIC DNA]</scope>
    <source>
        <strain evidence="3">cv. Monte Gargano</strain>
    </source>
</reference>
<organism evidence="2 3">
    <name type="scientific">Capsella rubella</name>
    <dbReference type="NCBI Taxonomy" id="81985"/>
    <lineage>
        <taxon>Eukaryota</taxon>
        <taxon>Viridiplantae</taxon>
        <taxon>Streptophyta</taxon>
        <taxon>Embryophyta</taxon>
        <taxon>Tracheophyta</taxon>
        <taxon>Spermatophyta</taxon>
        <taxon>Magnoliopsida</taxon>
        <taxon>eudicotyledons</taxon>
        <taxon>Gunneridae</taxon>
        <taxon>Pentapetalae</taxon>
        <taxon>rosids</taxon>
        <taxon>malvids</taxon>
        <taxon>Brassicales</taxon>
        <taxon>Brassicaceae</taxon>
        <taxon>Camelineae</taxon>
        <taxon>Capsella</taxon>
    </lineage>
</organism>
<gene>
    <name evidence="2" type="ORF">CARUB_v10007782mg</name>
</gene>